<comment type="subcellular location">
    <subcellularLocation>
        <location evidence="1 6">Membrane</location>
        <topology evidence="1 6">Multi-pass membrane protein</topology>
    </subcellularLocation>
</comment>
<dbReference type="GO" id="GO:0009535">
    <property type="term" value="C:chloroplast thylakoid membrane"/>
    <property type="evidence" value="ECO:0007669"/>
    <property type="project" value="TreeGrafter"/>
</dbReference>
<feature type="region of interest" description="Disordered" evidence="8">
    <location>
        <begin position="440"/>
        <end position="467"/>
    </location>
</feature>
<comment type="caution">
    <text evidence="10">The sequence shown here is derived from an EMBL/GenBank/DDBJ whole genome shotgun (WGS) entry which is preliminary data.</text>
</comment>
<name>A0A835TG27_9CHLO</name>
<evidence type="ECO:0000256" key="4">
    <source>
        <dbReference type="ARBA" id="ARBA00022989"/>
    </source>
</evidence>
<proteinExistence type="inferred from homology"/>
<organism evidence="10 11">
    <name type="scientific">Chlamydomonas schloesseri</name>
    <dbReference type="NCBI Taxonomy" id="2026947"/>
    <lineage>
        <taxon>Eukaryota</taxon>
        <taxon>Viridiplantae</taxon>
        <taxon>Chlorophyta</taxon>
        <taxon>core chlorophytes</taxon>
        <taxon>Chlorophyceae</taxon>
        <taxon>CS clade</taxon>
        <taxon>Chlamydomonadales</taxon>
        <taxon>Chlamydomonadaceae</taxon>
        <taxon>Chlamydomonas</taxon>
    </lineage>
</organism>
<dbReference type="CDD" id="cd20070">
    <property type="entry name" value="5TM_YidC_Alb3"/>
    <property type="match status" value="1"/>
</dbReference>
<keyword evidence="4" id="KW-1133">Transmembrane helix</keyword>
<evidence type="ECO:0000313" key="10">
    <source>
        <dbReference type="EMBL" id="KAG2437616.1"/>
    </source>
</evidence>
<dbReference type="EMBL" id="JAEHOD010000046">
    <property type="protein sequence ID" value="KAG2437616.1"/>
    <property type="molecule type" value="Genomic_DNA"/>
</dbReference>
<dbReference type="PANTHER" id="PTHR12428:SF14">
    <property type="entry name" value="ALBINO3-LIKE PROTEIN 1, CHLOROPLASTIC"/>
    <property type="match status" value="1"/>
</dbReference>
<dbReference type="InterPro" id="IPR028055">
    <property type="entry name" value="YidC/Oxa/ALB_C"/>
</dbReference>
<evidence type="ECO:0000256" key="2">
    <source>
        <dbReference type="ARBA" id="ARBA00010583"/>
    </source>
</evidence>
<feature type="compositionally biased region" description="Low complexity" evidence="8">
    <location>
        <begin position="441"/>
        <end position="461"/>
    </location>
</feature>
<evidence type="ECO:0000256" key="5">
    <source>
        <dbReference type="ARBA" id="ARBA00023136"/>
    </source>
</evidence>
<dbReference type="GO" id="GO:0032977">
    <property type="term" value="F:membrane insertase activity"/>
    <property type="evidence" value="ECO:0007669"/>
    <property type="project" value="InterPro"/>
</dbReference>
<dbReference type="GO" id="GO:0072598">
    <property type="term" value="P:protein localization to chloroplast"/>
    <property type="evidence" value="ECO:0007669"/>
    <property type="project" value="TreeGrafter"/>
</dbReference>
<feature type="domain" description="Membrane insertase YidC/Oxa/ALB C-terminal" evidence="9">
    <location>
        <begin position="141"/>
        <end position="358"/>
    </location>
</feature>
<keyword evidence="11" id="KW-1185">Reference proteome</keyword>
<comment type="similarity">
    <text evidence="2">Belongs to the OXA1/ALB3/YidC (TC 2.A.9.2) family.</text>
</comment>
<evidence type="ECO:0000313" key="11">
    <source>
        <dbReference type="Proteomes" id="UP000613740"/>
    </source>
</evidence>
<dbReference type="GO" id="GO:0010027">
    <property type="term" value="P:thylakoid membrane organization"/>
    <property type="evidence" value="ECO:0007669"/>
    <property type="project" value="TreeGrafter"/>
</dbReference>
<dbReference type="OrthoDB" id="2148490at2759"/>
<evidence type="ECO:0000256" key="8">
    <source>
        <dbReference type="SAM" id="MobiDB-lite"/>
    </source>
</evidence>
<dbReference type="PANTHER" id="PTHR12428">
    <property type="entry name" value="OXA1"/>
    <property type="match status" value="1"/>
</dbReference>
<keyword evidence="3 6" id="KW-0812">Transmembrane</keyword>
<dbReference type="GO" id="GO:0051205">
    <property type="term" value="P:protein insertion into membrane"/>
    <property type="evidence" value="ECO:0007669"/>
    <property type="project" value="TreeGrafter"/>
</dbReference>
<dbReference type="Pfam" id="PF02096">
    <property type="entry name" value="60KD_IMP"/>
    <property type="match status" value="1"/>
</dbReference>
<keyword evidence="5" id="KW-0472">Membrane</keyword>
<gene>
    <name evidence="10" type="ORF">HYH02_011255</name>
</gene>
<dbReference type="NCBIfam" id="TIGR03592">
    <property type="entry name" value="yidC_oxa1_cterm"/>
    <property type="match status" value="1"/>
</dbReference>
<dbReference type="AlphaFoldDB" id="A0A835TG27"/>
<comment type="similarity">
    <text evidence="6">Belongs to the OXA1/ALB3/YidC family.</text>
</comment>
<accession>A0A835TG27</accession>
<sequence length="495" mass="51468">MCPALRSPSVGIRPVGSRSSVLKWTPCKVAPRARFQQLQCRASLDAAEQLTATASAAAPAPVPGLADVLDDTLQRLGAMYVLADASASSAVAAVAPAGVDTAAAAAPQRAGGWVAPLADALEQVLYALQEGLDRLHVPYSYGYSIILLTLIVKLLTYPLTKQQVESAMAVQALKPRIDLIKDRFGEDKDKIQKETSVLYEQAGVNPLAGCLPTLATIPIFIGLYSSLTNVANDGLLDTQGFYFVPSLAGPTTLAMRQSGLGTSWLFPLGPDGAPPIGWEDAVAYLTLPVLLVAVQYASSSVTSPPIDPKDENANTQRALLVFLPLMVGWFSLNVPAGLSLYYLSNTVLSSAIQIYLKKLGGANVVMNELGPVTKPGSGRRNGTPASGWSAWKPATVLTTAEAAKARAEAEEAAERAREAAEEAAAAAAFDNSSVMSMSMDGSPAGTGAAPAAGAVNGPAAAMDPRKINHRCKRRRLTSLVQDGSQTSAAVAGASA</sequence>
<evidence type="ECO:0000259" key="9">
    <source>
        <dbReference type="Pfam" id="PF02096"/>
    </source>
</evidence>
<protein>
    <recommendedName>
        <fullName evidence="9">Membrane insertase YidC/Oxa/ALB C-terminal domain-containing protein</fullName>
    </recommendedName>
</protein>
<dbReference type="InterPro" id="IPR047196">
    <property type="entry name" value="YidC_ALB_C"/>
</dbReference>
<feature type="coiled-coil region" evidence="7">
    <location>
        <begin position="399"/>
        <end position="426"/>
    </location>
</feature>
<dbReference type="Proteomes" id="UP000613740">
    <property type="component" value="Unassembled WGS sequence"/>
</dbReference>
<evidence type="ECO:0000256" key="3">
    <source>
        <dbReference type="ARBA" id="ARBA00022692"/>
    </source>
</evidence>
<reference evidence="10" key="1">
    <citation type="journal article" date="2020" name="bioRxiv">
        <title>Comparative genomics of Chlamydomonas.</title>
        <authorList>
            <person name="Craig R.J."/>
            <person name="Hasan A.R."/>
            <person name="Ness R.W."/>
            <person name="Keightley P.D."/>
        </authorList>
    </citation>
    <scope>NUCLEOTIDE SEQUENCE</scope>
    <source>
        <strain evidence="10">CCAP 11/173</strain>
    </source>
</reference>
<evidence type="ECO:0000256" key="7">
    <source>
        <dbReference type="SAM" id="Coils"/>
    </source>
</evidence>
<evidence type="ECO:0000256" key="6">
    <source>
        <dbReference type="RuleBase" id="RU003945"/>
    </source>
</evidence>
<dbReference type="InterPro" id="IPR001708">
    <property type="entry name" value="YidC/ALB3/OXA1/COX18"/>
</dbReference>
<evidence type="ECO:0000256" key="1">
    <source>
        <dbReference type="ARBA" id="ARBA00004141"/>
    </source>
</evidence>
<keyword evidence="7" id="KW-0175">Coiled coil</keyword>